<dbReference type="InterPro" id="IPR026841">
    <property type="entry name" value="Aur1/Ipt1"/>
</dbReference>
<comment type="caution">
    <text evidence="7">The sequence shown here is derived from an EMBL/GenBank/DDBJ whole genome shotgun (WGS) entry which is preliminary data.</text>
</comment>
<feature type="domain" description="Inositolphosphotransferase Aur1/Ipt1" evidence="6">
    <location>
        <begin position="118"/>
        <end position="298"/>
    </location>
</feature>
<evidence type="ECO:0000256" key="3">
    <source>
        <dbReference type="ARBA" id="ARBA00022989"/>
    </source>
</evidence>
<keyword evidence="8" id="KW-1185">Reference proteome</keyword>
<evidence type="ECO:0000256" key="1">
    <source>
        <dbReference type="ARBA" id="ARBA00004141"/>
    </source>
</evidence>
<dbReference type="Pfam" id="PF14378">
    <property type="entry name" value="PAP2_3"/>
    <property type="match status" value="1"/>
</dbReference>
<feature type="transmembrane region" description="Helical" evidence="5">
    <location>
        <begin position="63"/>
        <end position="84"/>
    </location>
</feature>
<keyword evidence="3 5" id="KW-1133">Transmembrane helix</keyword>
<dbReference type="Proteomes" id="UP001201980">
    <property type="component" value="Unassembled WGS sequence"/>
</dbReference>
<gene>
    <name evidence="7" type="ORF">MKZ38_002846</name>
</gene>
<dbReference type="InterPro" id="IPR052185">
    <property type="entry name" value="IPC_Synthase-Related"/>
</dbReference>
<evidence type="ECO:0000259" key="6">
    <source>
        <dbReference type="Pfam" id="PF14378"/>
    </source>
</evidence>
<evidence type="ECO:0000313" key="7">
    <source>
        <dbReference type="EMBL" id="KAJ2906131.1"/>
    </source>
</evidence>
<dbReference type="EMBL" id="JAKWBI020000018">
    <property type="protein sequence ID" value="KAJ2906131.1"/>
    <property type="molecule type" value="Genomic_DNA"/>
</dbReference>
<dbReference type="PANTHER" id="PTHR31310:SF16">
    <property type="entry name" value="INOSITOLPHOSPHOTRANSFERASE AUR1_IPT1 DOMAIN-CONTAINING PROTEIN"/>
    <property type="match status" value="1"/>
</dbReference>
<reference evidence="7" key="1">
    <citation type="submission" date="2022-07" db="EMBL/GenBank/DDBJ databases">
        <title>Draft genome sequence of Zalerion maritima ATCC 34329, a (micro)plastics degrading marine fungus.</title>
        <authorList>
            <person name="Paco A."/>
            <person name="Goncalves M.F.M."/>
            <person name="Rocha-Santos T.A.P."/>
            <person name="Alves A."/>
        </authorList>
    </citation>
    <scope>NUCLEOTIDE SEQUENCE</scope>
    <source>
        <strain evidence="7">ATCC 34329</strain>
    </source>
</reference>
<dbReference type="CDD" id="cd03386">
    <property type="entry name" value="PAP2_Aur1_like"/>
    <property type="match status" value="1"/>
</dbReference>
<feature type="transmembrane region" description="Helical" evidence="5">
    <location>
        <begin position="6"/>
        <end position="30"/>
    </location>
</feature>
<feature type="transmembrane region" description="Helical" evidence="5">
    <location>
        <begin position="230"/>
        <end position="253"/>
    </location>
</feature>
<name>A0AAD5WVA4_9PEZI</name>
<feature type="transmembrane region" description="Helical" evidence="5">
    <location>
        <begin position="183"/>
        <end position="200"/>
    </location>
</feature>
<evidence type="ECO:0000256" key="4">
    <source>
        <dbReference type="ARBA" id="ARBA00023136"/>
    </source>
</evidence>
<feature type="transmembrane region" description="Helical" evidence="5">
    <location>
        <begin position="300"/>
        <end position="318"/>
    </location>
</feature>
<dbReference type="PANTHER" id="PTHR31310">
    <property type="match status" value="1"/>
</dbReference>
<dbReference type="AlphaFoldDB" id="A0AAD5WVA4"/>
<evidence type="ECO:0000313" key="8">
    <source>
        <dbReference type="Proteomes" id="UP001201980"/>
    </source>
</evidence>
<keyword evidence="2 5" id="KW-0812">Transmembrane</keyword>
<feature type="transmembrane region" description="Helical" evidence="5">
    <location>
        <begin position="260"/>
        <end position="280"/>
    </location>
</feature>
<evidence type="ECO:0000256" key="2">
    <source>
        <dbReference type="ARBA" id="ARBA00022692"/>
    </source>
</evidence>
<evidence type="ECO:0000256" key="5">
    <source>
        <dbReference type="SAM" id="Phobius"/>
    </source>
</evidence>
<dbReference type="GO" id="GO:0016020">
    <property type="term" value="C:membrane"/>
    <property type="evidence" value="ECO:0007669"/>
    <property type="project" value="UniProtKB-SubCell"/>
</dbReference>
<protein>
    <submittedName>
        <fullName evidence="7">Integral membrane protein</fullName>
    </submittedName>
</protein>
<accession>A0AAD5WVA4</accession>
<keyword evidence="4 5" id="KW-0472">Membrane</keyword>
<proteinExistence type="predicted"/>
<feature type="transmembrane region" description="Helical" evidence="5">
    <location>
        <begin position="152"/>
        <end position="171"/>
    </location>
</feature>
<sequence>MTASTNGSAALGVAVEPAFIVLGFTVGTILNRRRPIWELDSWLHRDPEQSPRGLSPKRPLKGAFVYLFTQPFTTYPFLLEILYWNLTYWIYQGFRAFSARTIAGNEAVFNLARDHALNILKFEQTLGFAMEQPLQHYILENMPGLMDILARIYYSHISLGVCFIIYTYTCLPPPTFRRIRRTIAVDNAIAFVILTAWRCMPPRMLPEEYGFIDVLHGGSHGGSVWNNNKFQLTIAAMPSLHFGTALFFAWSICKFSPHRWLRIIAPLWPAAMLLTIIATANHFVLDAMVGACVPLLGWKFNRVVLVLMPIQDAIFGLFTRKKEKDLETGSDEDADETRRLIR</sequence>
<organism evidence="7 8">
    <name type="scientific">Zalerion maritima</name>
    <dbReference type="NCBI Taxonomy" id="339359"/>
    <lineage>
        <taxon>Eukaryota</taxon>
        <taxon>Fungi</taxon>
        <taxon>Dikarya</taxon>
        <taxon>Ascomycota</taxon>
        <taxon>Pezizomycotina</taxon>
        <taxon>Sordariomycetes</taxon>
        <taxon>Lulworthiomycetidae</taxon>
        <taxon>Lulworthiales</taxon>
        <taxon>Lulworthiaceae</taxon>
        <taxon>Zalerion</taxon>
    </lineage>
</organism>
<comment type="subcellular location">
    <subcellularLocation>
        <location evidence="1">Membrane</location>
        <topology evidence="1">Multi-pass membrane protein</topology>
    </subcellularLocation>
</comment>